<sequence>MLAIAYWNLGKRAQVQHVVDLTFELTESPSLSGPHGEAIIGLSETGRISVQSLRAALGTAFSVYASDYKSFICISKLASGQLTSEFEEEHAWPFLLHRGAGQTLETHCLWFVHRPSPFGKFNPRTYSTLDAAKLRQRVEVREAEQAIAKSILIGDFNSDPYCDSMVAAGALNSAMCRNIASHMRFRTEGKGRYQKKIPMFYNAMWANLGDQTSTAQPGSFFNDGDISDSTIWHALDQVLIRPSLIPTLPTGTPKYLTNIRATNLLKPQSNGIDTTISDHLPVVVTMKI</sequence>
<organism evidence="2 3">
    <name type="scientific">Rhizobium pisi</name>
    <dbReference type="NCBI Taxonomy" id="574561"/>
    <lineage>
        <taxon>Bacteria</taxon>
        <taxon>Pseudomonadati</taxon>
        <taxon>Pseudomonadota</taxon>
        <taxon>Alphaproteobacteria</taxon>
        <taxon>Hyphomicrobiales</taxon>
        <taxon>Rhizobiaceae</taxon>
        <taxon>Rhizobium/Agrobacterium group</taxon>
        <taxon>Rhizobium</taxon>
    </lineage>
</organism>
<proteinExistence type="predicted"/>
<evidence type="ECO:0000313" key="4">
    <source>
        <dbReference type="Proteomes" id="UP000518315"/>
    </source>
</evidence>
<comment type="caution">
    <text evidence="2">The sequence shown here is derived from an EMBL/GenBank/DDBJ whole genome shotgun (WGS) entry which is preliminary data.</text>
</comment>
<evidence type="ECO:0000313" key="2">
    <source>
        <dbReference type="EMBL" id="RSB58722.1"/>
    </source>
</evidence>
<evidence type="ECO:0000313" key="1">
    <source>
        <dbReference type="EMBL" id="MBB3139135.1"/>
    </source>
</evidence>
<accession>A0A3R8ZTA2</accession>
<dbReference type="Proteomes" id="UP000518315">
    <property type="component" value="Unassembled WGS sequence"/>
</dbReference>
<evidence type="ECO:0000313" key="3">
    <source>
        <dbReference type="Proteomes" id="UP000277279"/>
    </source>
</evidence>
<dbReference type="SUPFAM" id="SSF56219">
    <property type="entry name" value="DNase I-like"/>
    <property type="match status" value="1"/>
</dbReference>
<gene>
    <name evidence="2" type="ORF">EFD55_32980</name>
    <name evidence="1" type="ORF">FHS26_006921</name>
</gene>
<protein>
    <recommendedName>
        <fullName evidence="5">Endonuclease/exonuclease/phosphatase family protein</fullName>
    </recommendedName>
</protein>
<name>A0A3R8ZTA2_9HYPH</name>
<reference evidence="2 3" key="1">
    <citation type="submission" date="2018-11" db="EMBL/GenBank/DDBJ databases">
        <authorList>
            <person name="Huo Y."/>
        </authorList>
    </citation>
    <scope>NUCLEOTIDE SEQUENCE [LARGE SCALE GENOMIC DNA]</scope>
    <source>
        <strain evidence="2 3">DSM 30132</strain>
    </source>
</reference>
<dbReference type="AlphaFoldDB" id="A0A3R8ZTA2"/>
<reference evidence="1 4" key="2">
    <citation type="submission" date="2020-08" db="EMBL/GenBank/DDBJ databases">
        <title>Genomic Encyclopedia of Type Strains, Phase III (KMG-III): the genomes of soil and plant-associated and newly described type strains.</title>
        <authorList>
            <person name="Whitman W."/>
        </authorList>
    </citation>
    <scope>NUCLEOTIDE SEQUENCE [LARGE SCALE GENOMIC DNA]</scope>
    <source>
        <strain evidence="1 4">CECT 4113</strain>
    </source>
</reference>
<dbReference type="EMBL" id="RJJT01000057">
    <property type="protein sequence ID" value="RSB58722.1"/>
    <property type="molecule type" value="Genomic_DNA"/>
</dbReference>
<dbReference type="Proteomes" id="UP000277279">
    <property type="component" value="Unassembled WGS sequence"/>
</dbReference>
<dbReference type="InterPro" id="IPR036691">
    <property type="entry name" value="Endo/exonu/phosph_ase_sf"/>
</dbReference>
<dbReference type="Gene3D" id="3.60.10.10">
    <property type="entry name" value="Endonuclease/exonuclease/phosphatase"/>
    <property type="match status" value="1"/>
</dbReference>
<evidence type="ECO:0008006" key="5">
    <source>
        <dbReference type="Google" id="ProtNLM"/>
    </source>
</evidence>
<dbReference type="EMBL" id="JACHXH010000058">
    <property type="protein sequence ID" value="MBB3139135.1"/>
    <property type="molecule type" value="Genomic_DNA"/>
</dbReference>
<keyword evidence="4" id="KW-1185">Reference proteome</keyword>